<evidence type="ECO:0000256" key="1">
    <source>
        <dbReference type="SAM" id="Phobius"/>
    </source>
</evidence>
<gene>
    <name evidence="2" type="ORF">OCBIM_22004783mg</name>
</gene>
<evidence type="ECO:0000313" key="2">
    <source>
        <dbReference type="EMBL" id="KOF69473.1"/>
    </source>
</evidence>
<organism evidence="2">
    <name type="scientific">Octopus bimaculoides</name>
    <name type="common">California two-spotted octopus</name>
    <dbReference type="NCBI Taxonomy" id="37653"/>
    <lineage>
        <taxon>Eukaryota</taxon>
        <taxon>Metazoa</taxon>
        <taxon>Spiralia</taxon>
        <taxon>Lophotrochozoa</taxon>
        <taxon>Mollusca</taxon>
        <taxon>Cephalopoda</taxon>
        <taxon>Coleoidea</taxon>
        <taxon>Octopodiformes</taxon>
        <taxon>Octopoda</taxon>
        <taxon>Incirrata</taxon>
        <taxon>Octopodidae</taxon>
        <taxon>Octopus</taxon>
    </lineage>
</organism>
<dbReference type="EMBL" id="KQ425437">
    <property type="protein sequence ID" value="KOF69473.1"/>
    <property type="molecule type" value="Genomic_DNA"/>
</dbReference>
<dbReference type="AlphaFoldDB" id="A0A0L8FXR4"/>
<name>A0A0L8FXR4_OCTBM</name>
<keyword evidence="1" id="KW-1133">Transmembrane helix</keyword>
<protein>
    <submittedName>
        <fullName evidence="2">Uncharacterized protein</fullName>
    </submittedName>
</protein>
<reference evidence="2" key="1">
    <citation type="submission" date="2015-07" db="EMBL/GenBank/DDBJ databases">
        <title>MeaNS - Measles Nucleotide Surveillance Program.</title>
        <authorList>
            <person name="Tran T."/>
            <person name="Druce J."/>
        </authorList>
    </citation>
    <scope>NUCLEOTIDE SEQUENCE</scope>
    <source>
        <strain evidence="2">UCB-OBI-ISO-001</strain>
        <tissue evidence="2">Gonad</tissue>
    </source>
</reference>
<keyword evidence="1" id="KW-0812">Transmembrane</keyword>
<proteinExistence type="predicted"/>
<keyword evidence="1" id="KW-0472">Membrane</keyword>
<feature type="transmembrane region" description="Helical" evidence="1">
    <location>
        <begin position="55"/>
        <end position="79"/>
    </location>
</feature>
<sequence length="83" mass="9961">MAELNVKQEPVVATIYEEELPVITRRRGCTLRVQITTVVEPDFEVRLFLCEFIDFVFYIFTYRLFFFFAVNPVVVYFNFPSLY</sequence>
<accession>A0A0L8FXR4</accession>